<organism evidence="2 4">
    <name type="scientific">Flavobacterium lindanitolerans</name>
    <dbReference type="NCBI Taxonomy" id="428988"/>
    <lineage>
        <taxon>Bacteria</taxon>
        <taxon>Pseudomonadati</taxon>
        <taxon>Bacteroidota</taxon>
        <taxon>Flavobacteriia</taxon>
        <taxon>Flavobacteriales</taxon>
        <taxon>Flavobacteriaceae</taxon>
        <taxon>Flavobacterium</taxon>
    </lineage>
</organism>
<dbReference type="RefSeq" id="WP_101471376.1">
    <property type="nucleotide sequence ID" value="NZ_PJND01000007.1"/>
</dbReference>
<evidence type="ECO:0008006" key="5">
    <source>
        <dbReference type="Google" id="ProtNLM"/>
    </source>
</evidence>
<proteinExistence type="predicted"/>
<dbReference type="AlphaFoldDB" id="A0A497V6D8"/>
<name>A0A497V6D8_9FLAO</name>
<dbReference type="EMBL" id="RCCB01000010">
    <property type="protein sequence ID" value="RLJ34996.1"/>
    <property type="molecule type" value="Genomic_DNA"/>
</dbReference>
<dbReference type="PROSITE" id="PS51257">
    <property type="entry name" value="PROKAR_LIPOPROTEIN"/>
    <property type="match status" value="1"/>
</dbReference>
<evidence type="ECO:0000313" key="2">
    <source>
        <dbReference type="EMBL" id="RLJ34996.1"/>
    </source>
</evidence>
<accession>A0A497V6D8</accession>
<dbReference type="Proteomes" id="UP000233767">
    <property type="component" value="Unassembled WGS sequence"/>
</dbReference>
<reference evidence="1 3" key="1">
    <citation type="submission" date="2017-12" db="EMBL/GenBank/DDBJ databases">
        <title>Genomic Encyclopedia of Type Strains, Phase III (KMG-III): the genomes of soil and plant-associated and newly described type strains.</title>
        <authorList>
            <person name="Whitman W."/>
        </authorList>
    </citation>
    <scope>NUCLEOTIDE SEQUENCE [LARGE SCALE GENOMIC DNA]</scope>
    <source>
        <strain evidence="1 3">IP-10</strain>
    </source>
</reference>
<protein>
    <recommendedName>
        <fullName evidence="5">SdiA-regulated protein</fullName>
    </recommendedName>
</protein>
<gene>
    <name evidence="1" type="ORF">B0G92_1140</name>
    <name evidence="2" type="ORF">CLV50_0364</name>
</gene>
<evidence type="ECO:0000313" key="1">
    <source>
        <dbReference type="EMBL" id="PKW29503.1"/>
    </source>
</evidence>
<dbReference type="Gene3D" id="2.120.10.30">
    <property type="entry name" value="TolB, C-terminal domain"/>
    <property type="match status" value="1"/>
</dbReference>
<dbReference type="InterPro" id="IPR011042">
    <property type="entry name" value="6-blade_b-propeller_TolB-like"/>
</dbReference>
<dbReference type="EMBL" id="PJND01000007">
    <property type="protein sequence ID" value="PKW29503.1"/>
    <property type="molecule type" value="Genomic_DNA"/>
</dbReference>
<keyword evidence="3" id="KW-1185">Reference proteome</keyword>
<evidence type="ECO:0000313" key="3">
    <source>
        <dbReference type="Proteomes" id="UP000233767"/>
    </source>
</evidence>
<comment type="caution">
    <text evidence="2">The sequence shown here is derived from an EMBL/GenBank/DDBJ whole genome shotgun (WGS) entry which is preliminary data.</text>
</comment>
<dbReference type="SUPFAM" id="SSF101898">
    <property type="entry name" value="NHL repeat"/>
    <property type="match status" value="1"/>
</dbReference>
<evidence type="ECO:0000313" key="4">
    <source>
        <dbReference type="Proteomes" id="UP000275027"/>
    </source>
</evidence>
<sequence length="290" mass="32363">MKSLTFLPVFSILFSCSGTSQEIPANTKKLPLKEASAVAVSKVSNLIWVAEDSGNKNNIYGLTPEGKIAHAVTLENAKNVDWEDLTADEEGNLYVGDFGNNDNIRKDLCIYKINAGDLKNETAVSPSKVEFYYPEQSQFPPKKSELFYDAESFFIYKGNFYIFTKNRSKGFDGTVMLYKVPNQTGRHKAQLLGKFKACNNYHKCAITSADISPDGKKVALLSSSKVWILSDFKGDNFLNGKTEMFELNDVTQKEGICFKDNETLLIVDEKSKKTGGNLYEIKLSDLKSKS</sequence>
<dbReference type="Proteomes" id="UP000275027">
    <property type="component" value="Unassembled WGS sequence"/>
</dbReference>
<reference evidence="2 4" key="2">
    <citation type="submission" date="2018-10" db="EMBL/GenBank/DDBJ databases">
        <title>Genomic Encyclopedia of Archaeal and Bacterial Type Strains, Phase II (KMG-II): from individual species to whole genera.</title>
        <authorList>
            <person name="Goeker M."/>
        </authorList>
    </citation>
    <scope>NUCLEOTIDE SEQUENCE [LARGE SCALE GENOMIC DNA]</scope>
    <source>
        <strain evidence="2 4">DSM 21886</strain>
    </source>
</reference>